<reference evidence="2" key="1">
    <citation type="journal article" date="2015" name="Genome Announc.">
        <title>Complete Genome Sequence of Yersinia ruckeri Strain CSF007-82, Etiologic Agent of Red Mouth Disease in Salmonid Fish.</title>
        <authorList>
            <person name="Nelson M.C."/>
            <person name="LaPatra S.E."/>
            <person name="Welch T.J."/>
            <person name="Graf J."/>
        </authorList>
    </citation>
    <scope>NUCLEOTIDE SEQUENCE</scope>
    <source>
        <strain evidence="2">CSF007-82</strain>
    </source>
</reference>
<proteinExistence type="predicted"/>
<organism evidence="2">
    <name type="scientific">Yersinia ruckeri</name>
    <dbReference type="NCBI Taxonomy" id="29486"/>
    <lineage>
        <taxon>Bacteria</taxon>
        <taxon>Pseudomonadati</taxon>
        <taxon>Pseudomonadota</taxon>
        <taxon>Gammaproteobacteria</taxon>
        <taxon>Enterobacterales</taxon>
        <taxon>Yersiniaceae</taxon>
        <taxon>Yersinia</taxon>
    </lineage>
</organism>
<keyword evidence="1" id="KW-0472">Membrane</keyword>
<name>A0A0A8VAN6_YERRU</name>
<dbReference type="AlphaFoldDB" id="A0A0A8VAN6"/>
<dbReference type="EMBL" id="LN681231">
    <property type="protein sequence ID" value="CEK26777.1"/>
    <property type="molecule type" value="Genomic_DNA"/>
</dbReference>
<evidence type="ECO:0000313" key="2">
    <source>
        <dbReference type="EMBL" id="CEK26777.1"/>
    </source>
</evidence>
<gene>
    <name evidence="2" type="ORF">CSF007_5045</name>
</gene>
<evidence type="ECO:0000256" key="1">
    <source>
        <dbReference type="SAM" id="Phobius"/>
    </source>
</evidence>
<protein>
    <submittedName>
        <fullName evidence="2">Uncharacterized protein</fullName>
    </submittedName>
</protein>
<accession>A0A0A8VAN6</accession>
<keyword evidence="1" id="KW-1133">Transmembrane helix</keyword>
<feature type="transmembrane region" description="Helical" evidence="1">
    <location>
        <begin position="12"/>
        <end position="38"/>
    </location>
</feature>
<keyword evidence="1" id="KW-0812">Transmembrane</keyword>
<sequence>MIFYFSFSFSFSFSFFLFLDAVIIKGGILLLLCIYLIYSD</sequence>